<dbReference type="SMART" id="SM00342">
    <property type="entry name" value="HTH_ARAC"/>
    <property type="match status" value="1"/>
</dbReference>
<dbReference type="InterPro" id="IPR020449">
    <property type="entry name" value="Tscrpt_reg_AraC-type_HTH"/>
</dbReference>
<keyword evidence="6" id="KW-1185">Reference proteome</keyword>
<dbReference type="Proteomes" id="UP000515561">
    <property type="component" value="Chromosome"/>
</dbReference>
<dbReference type="SUPFAM" id="SSF46689">
    <property type="entry name" value="Homeodomain-like"/>
    <property type="match status" value="2"/>
</dbReference>
<organism evidence="5 6">
    <name type="scientific">Anaerocolumna cellulosilytica</name>
    <dbReference type="NCBI Taxonomy" id="433286"/>
    <lineage>
        <taxon>Bacteria</taxon>
        <taxon>Bacillati</taxon>
        <taxon>Bacillota</taxon>
        <taxon>Clostridia</taxon>
        <taxon>Lachnospirales</taxon>
        <taxon>Lachnospiraceae</taxon>
        <taxon>Anaerocolumna</taxon>
    </lineage>
</organism>
<dbReference type="InterPro" id="IPR037923">
    <property type="entry name" value="HTH-like"/>
</dbReference>
<dbReference type="EMBL" id="AP023367">
    <property type="protein sequence ID" value="BCJ92571.1"/>
    <property type="molecule type" value="Genomic_DNA"/>
</dbReference>
<evidence type="ECO:0000256" key="1">
    <source>
        <dbReference type="ARBA" id="ARBA00023015"/>
    </source>
</evidence>
<dbReference type="PROSITE" id="PS00041">
    <property type="entry name" value="HTH_ARAC_FAMILY_1"/>
    <property type="match status" value="1"/>
</dbReference>
<dbReference type="Pfam" id="PF12833">
    <property type="entry name" value="HTH_18"/>
    <property type="match status" value="1"/>
</dbReference>
<dbReference type="InterPro" id="IPR018060">
    <property type="entry name" value="HTH_AraC"/>
</dbReference>
<dbReference type="SUPFAM" id="SSF51215">
    <property type="entry name" value="Regulatory protein AraC"/>
    <property type="match status" value="1"/>
</dbReference>
<accession>A0A6S6R000</accession>
<dbReference type="AlphaFoldDB" id="A0A6S6R000"/>
<dbReference type="Pfam" id="PF02311">
    <property type="entry name" value="AraC_binding"/>
    <property type="match status" value="1"/>
</dbReference>
<sequence>MNSRMEQLIFRERMDGLMIDCIYRDSEYSMAAKHMHSEYEIYVLLEGEQYYFIEEKTCHVTAGTIMLIGKEKIHWTGKAGCSRQKRILVEIKEEWLDSFLKKNGFWSLQQLFHTYQMLTPKEWEFKEICRLLLEVKEEITEKKLGYEIIVKMKISQALLVILRYGMDSHKERRIEEKSTEKYHIVQRAVKYIQNHCEEKLLIQEVADALFISRCYLSRIFKEYTGVTVNEYIVIQRVQKGKKLLQQEEYSITKISELAGFESITYFGKVFKQYTGKTPRMYRSQFRTKGYN</sequence>
<evidence type="ECO:0000256" key="2">
    <source>
        <dbReference type="ARBA" id="ARBA00023125"/>
    </source>
</evidence>
<evidence type="ECO:0000256" key="3">
    <source>
        <dbReference type="ARBA" id="ARBA00023163"/>
    </source>
</evidence>
<dbReference type="GO" id="GO:0043565">
    <property type="term" value="F:sequence-specific DNA binding"/>
    <property type="evidence" value="ECO:0007669"/>
    <property type="project" value="InterPro"/>
</dbReference>
<dbReference type="InterPro" id="IPR003313">
    <property type="entry name" value="AraC-bd"/>
</dbReference>
<evidence type="ECO:0000259" key="4">
    <source>
        <dbReference type="PROSITE" id="PS01124"/>
    </source>
</evidence>
<protein>
    <submittedName>
        <fullName evidence="5">Transcriptional regulator</fullName>
    </submittedName>
</protein>
<reference evidence="5 6" key="1">
    <citation type="journal article" date="2016" name="Int. J. Syst. Evol. Microbiol.">
        <title>Descriptions of Anaerotaenia torta gen. nov., sp. nov. and Anaerocolumna cellulosilytica gen. nov., sp. nov. isolated from a methanogenic reactor of cattle waste.</title>
        <authorList>
            <person name="Uek A."/>
            <person name="Ohtaki Y."/>
            <person name="Kaku N."/>
            <person name="Ueki K."/>
        </authorList>
    </citation>
    <scope>NUCLEOTIDE SEQUENCE [LARGE SCALE GENOMIC DNA]</scope>
    <source>
        <strain evidence="5 6">SN021</strain>
    </source>
</reference>
<evidence type="ECO:0000313" key="5">
    <source>
        <dbReference type="EMBL" id="BCJ92571.1"/>
    </source>
</evidence>
<dbReference type="InterPro" id="IPR009057">
    <property type="entry name" value="Homeodomain-like_sf"/>
</dbReference>
<dbReference type="Gene3D" id="1.10.10.60">
    <property type="entry name" value="Homeodomain-like"/>
    <property type="match status" value="2"/>
</dbReference>
<dbReference type="GO" id="GO:0003700">
    <property type="term" value="F:DNA-binding transcription factor activity"/>
    <property type="evidence" value="ECO:0007669"/>
    <property type="project" value="InterPro"/>
</dbReference>
<keyword evidence="3" id="KW-0804">Transcription</keyword>
<dbReference type="PRINTS" id="PR00032">
    <property type="entry name" value="HTHARAC"/>
</dbReference>
<dbReference type="InterPro" id="IPR018062">
    <property type="entry name" value="HTH_AraC-typ_CS"/>
</dbReference>
<keyword evidence="2" id="KW-0238">DNA-binding</keyword>
<gene>
    <name evidence="5" type="ORF">acsn021_01400</name>
</gene>
<feature type="domain" description="HTH araC/xylS-type" evidence="4">
    <location>
        <begin position="186"/>
        <end position="284"/>
    </location>
</feature>
<name>A0A6S6R000_9FIRM</name>
<dbReference type="PANTHER" id="PTHR43280">
    <property type="entry name" value="ARAC-FAMILY TRANSCRIPTIONAL REGULATOR"/>
    <property type="match status" value="1"/>
</dbReference>
<dbReference type="PROSITE" id="PS01124">
    <property type="entry name" value="HTH_ARAC_FAMILY_2"/>
    <property type="match status" value="1"/>
</dbReference>
<dbReference type="KEGG" id="acel:acsn021_01400"/>
<dbReference type="InterPro" id="IPR014710">
    <property type="entry name" value="RmlC-like_jellyroll"/>
</dbReference>
<dbReference type="Gene3D" id="2.60.120.10">
    <property type="entry name" value="Jelly Rolls"/>
    <property type="match status" value="1"/>
</dbReference>
<proteinExistence type="predicted"/>
<dbReference type="PANTHER" id="PTHR43280:SF28">
    <property type="entry name" value="HTH-TYPE TRANSCRIPTIONAL ACTIVATOR RHAS"/>
    <property type="match status" value="1"/>
</dbReference>
<evidence type="ECO:0000313" key="6">
    <source>
        <dbReference type="Proteomes" id="UP000515561"/>
    </source>
</evidence>
<keyword evidence="1" id="KW-0805">Transcription regulation</keyword>